<accession>A0AAD2JW57</accession>
<proteinExistence type="predicted"/>
<feature type="non-terminal residue" evidence="1">
    <location>
        <position position="78"/>
    </location>
</feature>
<reference evidence="1" key="1">
    <citation type="submission" date="2023-11" db="EMBL/GenBank/DDBJ databases">
        <authorList>
            <person name="De Vega J J."/>
            <person name="De Vega J J."/>
        </authorList>
    </citation>
    <scope>NUCLEOTIDE SEQUENCE</scope>
</reference>
<name>A0AAD2JW57_9AGAR</name>
<evidence type="ECO:0000313" key="2">
    <source>
        <dbReference type="Proteomes" id="UP001295794"/>
    </source>
</evidence>
<dbReference type="Proteomes" id="UP001295794">
    <property type="component" value="Unassembled WGS sequence"/>
</dbReference>
<evidence type="ECO:0000313" key="1">
    <source>
        <dbReference type="EMBL" id="CAK5265241.1"/>
    </source>
</evidence>
<comment type="caution">
    <text evidence="1">The sequence shown here is derived from an EMBL/GenBank/DDBJ whole genome shotgun (WGS) entry which is preliminary data.</text>
</comment>
<sequence length="78" mass="8891">SNVVTLVTTDHINFHPNRVERVVRTRVISYLLCAGGCSFQRNWEHGRQEMAELARVGSVTSNVIVFCRRLLFTNSNTL</sequence>
<dbReference type="EMBL" id="CAVNYO010000082">
    <property type="protein sequence ID" value="CAK5265241.1"/>
    <property type="molecule type" value="Genomic_DNA"/>
</dbReference>
<gene>
    <name evidence="1" type="ORF">MYCIT1_LOCUS6052</name>
</gene>
<keyword evidence="2" id="KW-1185">Reference proteome</keyword>
<organism evidence="1 2">
    <name type="scientific">Mycena citricolor</name>
    <dbReference type="NCBI Taxonomy" id="2018698"/>
    <lineage>
        <taxon>Eukaryota</taxon>
        <taxon>Fungi</taxon>
        <taxon>Dikarya</taxon>
        <taxon>Basidiomycota</taxon>
        <taxon>Agaricomycotina</taxon>
        <taxon>Agaricomycetes</taxon>
        <taxon>Agaricomycetidae</taxon>
        <taxon>Agaricales</taxon>
        <taxon>Marasmiineae</taxon>
        <taxon>Mycenaceae</taxon>
        <taxon>Mycena</taxon>
    </lineage>
</organism>
<protein>
    <submittedName>
        <fullName evidence="1">Uncharacterized protein</fullName>
    </submittedName>
</protein>
<dbReference type="AlphaFoldDB" id="A0AAD2JW57"/>